<feature type="repeat" description="PPR" evidence="3">
    <location>
        <begin position="46"/>
        <end position="80"/>
    </location>
</feature>
<dbReference type="EMBL" id="CM003371">
    <property type="protein sequence ID" value="KOM31139.1"/>
    <property type="molecule type" value="Genomic_DNA"/>
</dbReference>
<name>A0A0L9TLV5_PHAAN</name>
<keyword evidence="2" id="KW-0677">Repeat</keyword>
<dbReference type="PROSITE" id="PS51375">
    <property type="entry name" value="PPR"/>
    <property type="match status" value="1"/>
</dbReference>
<proteinExistence type="inferred from homology"/>
<dbReference type="AlphaFoldDB" id="A0A0L9TLV5"/>
<comment type="similarity">
    <text evidence="1">Belongs to the PPR family. P subfamily.</text>
</comment>
<organism evidence="4 5">
    <name type="scientific">Phaseolus angularis</name>
    <name type="common">Azuki bean</name>
    <name type="synonym">Vigna angularis</name>
    <dbReference type="NCBI Taxonomy" id="3914"/>
    <lineage>
        <taxon>Eukaryota</taxon>
        <taxon>Viridiplantae</taxon>
        <taxon>Streptophyta</taxon>
        <taxon>Embryophyta</taxon>
        <taxon>Tracheophyta</taxon>
        <taxon>Spermatophyta</taxon>
        <taxon>Magnoliopsida</taxon>
        <taxon>eudicotyledons</taxon>
        <taxon>Gunneridae</taxon>
        <taxon>Pentapetalae</taxon>
        <taxon>rosids</taxon>
        <taxon>fabids</taxon>
        <taxon>Fabales</taxon>
        <taxon>Fabaceae</taxon>
        <taxon>Papilionoideae</taxon>
        <taxon>50 kb inversion clade</taxon>
        <taxon>NPAAA clade</taxon>
        <taxon>indigoferoid/millettioid clade</taxon>
        <taxon>Phaseoleae</taxon>
        <taxon>Vigna</taxon>
    </lineage>
</organism>
<gene>
    <name evidence="4" type="ORF">LR48_Vigan01g069400</name>
</gene>
<sequence>MVAKDVTPCVWSYSSKLMGLAKNKNKSMSDAVKLFNKMKEEYVMPDIFCVNAIIQGFVNEDNLDKAKEWFNEIKNFNLYPHKSTFDILVPFLLDKLFHEGMDLEAVKIVVNAKTFLYYELNVVDEKNLAAIHKYYGC</sequence>
<evidence type="ECO:0000313" key="5">
    <source>
        <dbReference type="Proteomes" id="UP000053144"/>
    </source>
</evidence>
<dbReference type="Gene3D" id="1.25.40.10">
    <property type="entry name" value="Tetratricopeptide repeat domain"/>
    <property type="match status" value="1"/>
</dbReference>
<evidence type="ECO:0000256" key="3">
    <source>
        <dbReference type="PROSITE-ProRule" id="PRU00708"/>
    </source>
</evidence>
<dbReference type="Pfam" id="PF01535">
    <property type="entry name" value="PPR"/>
    <property type="match status" value="1"/>
</dbReference>
<dbReference type="NCBIfam" id="TIGR00756">
    <property type="entry name" value="PPR"/>
    <property type="match status" value="1"/>
</dbReference>
<dbReference type="Gramene" id="KOM31139">
    <property type="protein sequence ID" value="KOM31139"/>
    <property type="gene ID" value="LR48_Vigan01g069400"/>
</dbReference>
<evidence type="ECO:0000256" key="1">
    <source>
        <dbReference type="ARBA" id="ARBA00007626"/>
    </source>
</evidence>
<evidence type="ECO:0000256" key="2">
    <source>
        <dbReference type="ARBA" id="ARBA00022737"/>
    </source>
</evidence>
<protein>
    <recommendedName>
        <fullName evidence="6">Pentacotripeptide-repeat region of PRORP domain-containing protein</fullName>
    </recommendedName>
</protein>
<dbReference type="InterPro" id="IPR002885">
    <property type="entry name" value="PPR_rpt"/>
</dbReference>
<accession>A0A0L9TLV5</accession>
<dbReference type="Pfam" id="PF13041">
    <property type="entry name" value="PPR_2"/>
    <property type="match status" value="1"/>
</dbReference>
<dbReference type="InterPro" id="IPR011990">
    <property type="entry name" value="TPR-like_helical_dom_sf"/>
</dbReference>
<dbReference type="PANTHER" id="PTHR47941">
    <property type="entry name" value="PENTATRICOPEPTIDE REPEAT-CONTAINING PROTEIN 3, MITOCHONDRIAL"/>
    <property type="match status" value="1"/>
</dbReference>
<evidence type="ECO:0000313" key="4">
    <source>
        <dbReference type="EMBL" id="KOM31139.1"/>
    </source>
</evidence>
<evidence type="ECO:0008006" key="6">
    <source>
        <dbReference type="Google" id="ProtNLM"/>
    </source>
</evidence>
<dbReference type="Proteomes" id="UP000053144">
    <property type="component" value="Chromosome 1"/>
</dbReference>
<reference evidence="5" key="1">
    <citation type="journal article" date="2015" name="Proc. Natl. Acad. Sci. U.S.A.">
        <title>Genome sequencing of adzuki bean (Vigna angularis) provides insight into high starch and low fat accumulation and domestication.</title>
        <authorList>
            <person name="Yang K."/>
            <person name="Tian Z."/>
            <person name="Chen C."/>
            <person name="Luo L."/>
            <person name="Zhao B."/>
            <person name="Wang Z."/>
            <person name="Yu L."/>
            <person name="Li Y."/>
            <person name="Sun Y."/>
            <person name="Li W."/>
            <person name="Chen Y."/>
            <person name="Li Y."/>
            <person name="Zhang Y."/>
            <person name="Ai D."/>
            <person name="Zhao J."/>
            <person name="Shang C."/>
            <person name="Ma Y."/>
            <person name="Wu B."/>
            <person name="Wang M."/>
            <person name="Gao L."/>
            <person name="Sun D."/>
            <person name="Zhang P."/>
            <person name="Guo F."/>
            <person name="Wang W."/>
            <person name="Li Y."/>
            <person name="Wang J."/>
            <person name="Varshney R.K."/>
            <person name="Wang J."/>
            <person name="Ling H.Q."/>
            <person name="Wan P."/>
        </authorList>
    </citation>
    <scope>NUCLEOTIDE SEQUENCE</scope>
    <source>
        <strain evidence="5">cv. Jingnong 6</strain>
    </source>
</reference>